<proteinExistence type="predicted"/>
<evidence type="ECO:0000313" key="1">
    <source>
        <dbReference type="EMBL" id="KMZ76462.1"/>
    </source>
</evidence>
<gene>
    <name evidence="1" type="ORF">ZOSMA_101G00460</name>
</gene>
<accession>A0A0K9Q6D8</accession>
<dbReference type="InterPro" id="IPR019149">
    <property type="entry name" value="ABHD18"/>
</dbReference>
<dbReference type="SUPFAM" id="SSF53474">
    <property type="entry name" value="alpha/beta-Hydrolases"/>
    <property type="match status" value="1"/>
</dbReference>
<evidence type="ECO:0000313" key="2">
    <source>
        <dbReference type="Proteomes" id="UP000036987"/>
    </source>
</evidence>
<evidence type="ECO:0008006" key="3">
    <source>
        <dbReference type="Google" id="ProtNLM"/>
    </source>
</evidence>
<reference evidence="2" key="1">
    <citation type="journal article" date="2016" name="Nature">
        <title>The genome of the seagrass Zostera marina reveals angiosperm adaptation to the sea.</title>
        <authorList>
            <person name="Olsen J.L."/>
            <person name="Rouze P."/>
            <person name="Verhelst B."/>
            <person name="Lin Y.-C."/>
            <person name="Bayer T."/>
            <person name="Collen J."/>
            <person name="Dattolo E."/>
            <person name="De Paoli E."/>
            <person name="Dittami S."/>
            <person name="Maumus F."/>
            <person name="Michel G."/>
            <person name="Kersting A."/>
            <person name="Lauritano C."/>
            <person name="Lohaus R."/>
            <person name="Toepel M."/>
            <person name="Tonon T."/>
            <person name="Vanneste K."/>
            <person name="Amirebrahimi M."/>
            <person name="Brakel J."/>
            <person name="Bostroem C."/>
            <person name="Chovatia M."/>
            <person name="Grimwood J."/>
            <person name="Jenkins J.W."/>
            <person name="Jueterbock A."/>
            <person name="Mraz A."/>
            <person name="Stam W.T."/>
            <person name="Tice H."/>
            <person name="Bornberg-Bauer E."/>
            <person name="Green P.J."/>
            <person name="Pearson G.A."/>
            <person name="Procaccini G."/>
            <person name="Duarte C.M."/>
            <person name="Schmutz J."/>
            <person name="Reusch T.B.H."/>
            <person name="Van de Peer Y."/>
        </authorList>
    </citation>
    <scope>NUCLEOTIDE SEQUENCE [LARGE SCALE GENOMIC DNA]</scope>
    <source>
        <strain evidence="2">cv. Finnish</strain>
    </source>
</reference>
<dbReference type="PANTHER" id="PTHR13617">
    <property type="entry name" value="PROTEIN ABHD18"/>
    <property type="match status" value="1"/>
</dbReference>
<organism evidence="1 2">
    <name type="scientific">Zostera marina</name>
    <name type="common">Eelgrass</name>
    <dbReference type="NCBI Taxonomy" id="29655"/>
    <lineage>
        <taxon>Eukaryota</taxon>
        <taxon>Viridiplantae</taxon>
        <taxon>Streptophyta</taxon>
        <taxon>Embryophyta</taxon>
        <taxon>Tracheophyta</taxon>
        <taxon>Spermatophyta</taxon>
        <taxon>Magnoliopsida</taxon>
        <taxon>Liliopsida</taxon>
        <taxon>Zosteraceae</taxon>
        <taxon>Zostera</taxon>
    </lineage>
</organism>
<dbReference type="Proteomes" id="UP000036987">
    <property type="component" value="Unassembled WGS sequence"/>
</dbReference>
<dbReference type="InterPro" id="IPR029058">
    <property type="entry name" value="AB_hydrolase_fold"/>
</dbReference>
<dbReference type="STRING" id="29655.A0A0K9Q6D8"/>
<protein>
    <recommendedName>
        <fullName evidence="3">Protein ABHD18</fullName>
    </recommendedName>
</protein>
<dbReference type="PANTHER" id="PTHR13617:SF14">
    <property type="entry name" value="PROTEIN ABHD18"/>
    <property type="match status" value="1"/>
</dbReference>
<comment type="caution">
    <text evidence="1">The sequence shown here is derived from an EMBL/GenBank/DDBJ whole genome shotgun (WGS) entry which is preliminary data.</text>
</comment>
<sequence>MVSGNLGSLHYILDHVYAAFVHRTKLSTPFFSRGWGGNKLDLLETMIQQLFPDLGKIQKIPPTSIQPRWRTVWETKSSCLREGTFQTPCDEQLMNALPPESHTARVAFLFPKSVPPQKMACVVHLAGTGDHTFDRRLRLGGPLLKQNIATMVLESPFYGKRRPILQRGSKLLCVSDLLLLGRSTIEESRSLLHWLETEFGFGKTGVCGLSMGGVHAAMVGSLHPRPLAILPFLSPHSAAVAFCEGILKHATAWEALREDAAGQKTSVTLEQVRERMRSVLSLTDVTRFPIPRNPQAAIFVAATDDGYIPKHSVLELQKAWPGSEVRWVIGGHVSSFILHNDVFRKAITDSLDRLEWREPSSMMKD</sequence>
<name>A0A0K9Q6D8_ZOSMR</name>
<dbReference type="AlphaFoldDB" id="A0A0K9Q6D8"/>
<dbReference type="OMA" id="MACLACT"/>
<dbReference type="Pfam" id="PF09752">
    <property type="entry name" value="ABHD18"/>
    <property type="match status" value="2"/>
</dbReference>
<dbReference type="EMBL" id="LFYR01000025">
    <property type="protein sequence ID" value="KMZ76462.1"/>
    <property type="molecule type" value="Genomic_DNA"/>
</dbReference>
<keyword evidence="2" id="KW-1185">Reference proteome</keyword>
<dbReference type="Gene3D" id="3.40.50.1820">
    <property type="entry name" value="alpha/beta hydrolase"/>
    <property type="match status" value="1"/>
</dbReference>
<dbReference type="OrthoDB" id="9987145at2759"/>